<organism evidence="2 3">
    <name type="scientific">Nocardioides baekrokdamisoli</name>
    <dbReference type="NCBI Taxonomy" id="1804624"/>
    <lineage>
        <taxon>Bacteria</taxon>
        <taxon>Bacillati</taxon>
        <taxon>Actinomycetota</taxon>
        <taxon>Actinomycetes</taxon>
        <taxon>Propionibacteriales</taxon>
        <taxon>Nocardioidaceae</taxon>
        <taxon>Nocardioides</taxon>
    </lineage>
</organism>
<dbReference type="Proteomes" id="UP000271573">
    <property type="component" value="Chromosome"/>
</dbReference>
<feature type="region of interest" description="Disordered" evidence="1">
    <location>
        <begin position="85"/>
        <end position="108"/>
    </location>
</feature>
<protein>
    <submittedName>
        <fullName evidence="2">Uncharacterized protein</fullName>
    </submittedName>
</protein>
<dbReference type="RefSeq" id="WP_125567138.1">
    <property type="nucleotide sequence ID" value="NZ_AP019307.1"/>
</dbReference>
<name>A0A3G9IE39_9ACTN</name>
<evidence type="ECO:0000313" key="3">
    <source>
        <dbReference type="Proteomes" id="UP000271573"/>
    </source>
</evidence>
<sequence length="108" mass="11520">MFYVASSGKSTEVAIRVPVWRVKRTYAPAGAIHACAEGSHEAACGVPLSMLILWPEHDYASHEFPHGCPNCAVALARGAQSPTAPEGFFIPGTRRAADDLTGDRRAGR</sequence>
<accession>A0A3G9IE39</accession>
<evidence type="ECO:0000313" key="2">
    <source>
        <dbReference type="EMBL" id="BBH16616.1"/>
    </source>
</evidence>
<reference evidence="2 3" key="1">
    <citation type="submission" date="2018-11" db="EMBL/GenBank/DDBJ databases">
        <title>Complete genome sequence of Nocardioides baekrokdamisoli strain KCTC 39748.</title>
        <authorList>
            <person name="Kang S.W."/>
            <person name="Lee K.C."/>
            <person name="Kim K.K."/>
            <person name="Kim J.S."/>
            <person name="Kim D.S."/>
            <person name="Ko S.H."/>
            <person name="Yang S.H."/>
            <person name="Shin Y.K."/>
            <person name="Lee J.S."/>
        </authorList>
    </citation>
    <scope>NUCLEOTIDE SEQUENCE [LARGE SCALE GENOMIC DNA]</scope>
    <source>
        <strain evidence="2 3">KCTC 39748</strain>
    </source>
</reference>
<dbReference type="KEGG" id="nbe:Back2_09030"/>
<evidence type="ECO:0000256" key="1">
    <source>
        <dbReference type="SAM" id="MobiDB-lite"/>
    </source>
</evidence>
<gene>
    <name evidence="2" type="ORF">Back2_09030</name>
</gene>
<dbReference type="EMBL" id="AP019307">
    <property type="protein sequence ID" value="BBH16616.1"/>
    <property type="molecule type" value="Genomic_DNA"/>
</dbReference>
<dbReference type="AlphaFoldDB" id="A0A3G9IE39"/>
<proteinExistence type="predicted"/>
<keyword evidence="3" id="KW-1185">Reference proteome</keyword>
<feature type="compositionally biased region" description="Basic and acidic residues" evidence="1">
    <location>
        <begin position="95"/>
        <end position="108"/>
    </location>
</feature>